<keyword evidence="6 10" id="KW-0798">TonB box</keyword>
<keyword evidence="8 9" id="KW-0998">Cell outer membrane</keyword>
<name>A0A521CQW9_9BACT</name>
<dbReference type="PROSITE" id="PS01156">
    <property type="entry name" value="TONB_DEPENDENT_REC_2"/>
    <property type="match status" value="1"/>
</dbReference>
<dbReference type="InterPro" id="IPR000531">
    <property type="entry name" value="Beta-barrel_TonB"/>
</dbReference>
<comment type="subcellular location">
    <subcellularLocation>
        <location evidence="1 9">Cell outer membrane</location>
        <topology evidence="1 9">Multi-pass membrane protein</topology>
    </subcellularLocation>
</comment>
<evidence type="ECO:0000256" key="10">
    <source>
        <dbReference type="RuleBase" id="RU003357"/>
    </source>
</evidence>
<evidence type="ECO:0000259" key="11">
    <source>
        <dbReference type="Pfam" id="PF00593"/>
    </source>
</evidence>
<dbReference type="CDD" id="cd01347">
    <property type="entry name" value="ligand_gated_channel"/>
    <property type="match status" value="1"/>
</dbReference>
<dbReference type="GO" id="GO:0044718">
    <property type="term" value="P:siderophore transmembrane transport"/>
    <property type="evidence" value="ECO:0007669"/>
    <property type="project" value="TreeGrafter"/>
</dbReference>
<sequence>MLTLSKPSTAQIQQDSLSIELDPINITAIRSTIGVADAPLSLSISSRDLQTVNHTSSLSLKSIGDELPGLWVGDRQNYALGERITIRGLGWRAQYGVRGIQVVLNDMPLTIADGQAMTNIIDPAFVRRAELIRGPAATYWGNSSGGVLYLSTVPNYGAGNHGRFRSMAGSYGTFKQEGEFSVASENHRMAAYTSYLTSDGYRDYSAVDILRSGLTGAVKLTSRSELKYQGALVYMPKAQHPSSLSAEDARENPTMASSYFQNARAGKEITQGQAGLSYILDSSLGTVNVTGYGIYRDLQNPLPFGIITVDRNVGGLRATLDQTTGQLDLQWGGELKIQHDDRVEYDHVGGGERGEVTVDQLEKVNNQALFVNGTYSFGAMNLLGGLRYDRMHFSTDAPAPDLSGERTFDSFSPSIGLSYQPRSYTVYTNLSTSFQAPTTTELVNRPEGGNGFNPNLKPERTVGLEAGVRRNSGSFQYDLALYHLWINDLLFPYQLEVDGPTFYRNQGETAHMGIEGYVGYRFSRDWKVTATANIMAAEFKEAQTLEGEALDGNTIPGIPDHRLNSTLRWSPANFLSSLSYEYASSHPVNNLNTEENEAYHVLDFKVSYQLHFNRKNVMLQPFININNLLDERYNGTVAINNPGGNYYEPAPGRNWQAGMALNF</sequence>
<feature type="domain" description="TonB-dependent receptor-like beta-barrel" evidence="11">
    <location>
        <begin position="253"/>
        <end position="628"/>
    </location>
</feature>
<organism evidence="13 14">
    <name type="scientific">Fodinibius sediminis</name>
    <dbReference type="NCBI Taxonomy" id="1214077"/>
    <lineage>
        <taxon>Bacteria</taxon>
        <taxon>Pseudomonadati</taxon>
        <taxon>Balneolota</taxon>
        <taxon>Balneolia</taxon>
        <taxon>Balneolales</taxon>
        <taxon>Balneolaceae</taxon>
        <taxon>Fodinibius</taxon>
    </lineage>
</organism>
<dbReference type="InterPro" id="IPR037066">
    <property type="entry name" value="Plug_dom_sf"/>
</dbReference>
<evidence type="ECO:0000256" key="5">
    <source>
        <dbReference type="ARBA" id="ARBA00022729"/>
    </source>
</evidence>
<dbReference type="Proteomes" id="UP000317593">
    <property type="component" value="Unassembled WGS sequence"/>
</dbReference>
<dbReference type="EMBL" id="FXTH01000007">
    <property type="protein sequence ID" value="SMO61798.1"/>
    <property type="molecule type" value="Genomic_DNA"/>
</dbReference>
<dbReference type="AlphaFoldDB" id="A0A521CQW9"/>
<dbReference type="InterPro" id="IPR010917">
    <property type="entry name" value="TonB_rcpt_CS"/>
</dbReference>
<evidence type="ECO:0000313" key="13">
    <source>
        <dbReference type="EMBL" id="SMO61798.1"/>
    </source>
</evidence>
<dbReference type="Pfam" id="PF07715">
    <property type="entry name" value="Plug"/>
    <property type="match status" value="1"/>
</dbReference>
<feature type="domain" description="TonB-dependent receptor plug" evidence="12">
    <location>
        <begin position="43"/>
        <end position="147"/>
    </location>
</feature>
<dbReference type="InterPro" id="IPR012910">
    <property type="entry name" value="Plug_dom"/>
</dbReference>
<evidence type="ECO:0000256" key="9">
    <source>
        <dbReference type="PROSITE-ProRule" id="PRU01360"/>
    </source>
</evidence>
<dbReference type="Pfam" id="PF00593">
    <property type="entry name" value="TonB_dep_Rec_b-barrel"/>
    <property type="match status" value="1"/>
</dbReference>
<keyword evidence="5" id="KW-0732">Signal</keyword>
<dbReference type="RefSeq" id="WP_142714264.1">
    <property type="nucleotide sequence ID" value="NZ_FXTH01000007.1"/>
</dbReference>
<evidence type="ECO:0000256" key="1">
    <source>
        <dbReference type="ARBA" id="ARBA00004571"/>
    </source>
</evidence>
<accession>A0A521CQW9</accession>
<keyword evidence="2 9" id="KW-0813">Transport</keyword>
<keyword evidence="3 9" id="KW-1134">Transmembrane beta strand</keyword>
<protein>
    <submittedName>
        <fullName evidence="13">Iron complex outermembrane recepter protein</fullName>
    </submittedName>
</protein>
<keyword evidence="14" id="KW-1185">Reference proteome</keyword>
<dbReference type="PROSITE" id="PS52016">
    <property type="entry name" value="TONB_DEPENDENT_REC_3"/>
    <property type="match status" value="1"/>
</dbReference>
<dbReference type="OrthoDB" id="9782587at2"/>
<evidence type="ECO:0000259" key="12">
    <source>
        <dbReference type="Pfam" id="PF07715"/>
    </source>
</evidence>
<dbReference type="SUPFAM" id="SSF56935">
    <property type="entry name" value="Porins"/>
    <property type="match status" value="1"/>
</dbReference>
<evidence type="ECO:0000256" key="6">
    <source>
        <dbReference type="ARBA" id="ARBA00023077"/>
    </source>
</evidence>
<dbReference type="Gene3D" id="2.40.170.20">
    <property type="entry name" value="TonB-dependent receptor, beta-barrel domain"/>
    <property type="match status" value="1"/>
</dbReference>
<evidence type="ECO:0000256" key="8">
    <source>
        <dbReference type="ARBA" id="ARBA00023237"/>
    </source>
</evidence>
<keyword evidence="4 9" id="KW-0812">Transmembrane</keyword>
<evidence type="ECO:0000313" key="14">
    <source>
        <dbReference type="Proteomes" id="UP000317593"/>
    </source>
</evidence>
<dbReference type="Gene3D" id="2.170.130.10">
    <property type="entry name" value="TonB-dependent receptor, plug domain"/>
    <property type="match status" value="1"/>
</dbReference>
<comment type="similarity">
    <text evidence="9 10">Belongs to the TonB-dependent receptor family.</text>
</comment>
<dbReference type="GO" id="GO:0015344">
    <property type="term" value="F:siderophore uptake transmembrane transporter activity"/>
    <property type="evidence" value="ECO:0007669"/>
    <property type="project" value="TreeGrafter"/>
</dbReference>
<dbReference type="PANTHER" id="PTHR30069:SF28">
    <property type="entry name" value="TONB-DEPENDENT RECEPTOR YNCD-RELATED"/>
    <property type="match status" value="1"/>
</dbReference>
<evidence type="ECO:0000256" key="3">
    <source>
        <dbReference type="ARBA" id="ARBA00022452"/>
    </source>
</evidence>
<gene>
    <name evidence="13" type="ORF">SAMN06265218_1074</name>
</gene>
<dbReference type="InterPro" id="IPR039426">
    <property type="entry name" value="TonB-dep_rcpt-like"/>
</dbReference>
<dbReference type="GO" id="GO:0009279">
    <property type="term" value="C:cell outer membrane"/>
    <property type="evidence" value="ECO:0007669"/>
    <property type="project" value="UniProtKB-SubCell"/>
</dbReference>
<evidence type="ECO:0000256" key="7">
    <source>
        <dbReference type="ARBA" id="ARBA00023136"/>
    </source>
</evidence>
<proteinExistence type="inferred from homology"/>
<keyword evidence="7 9" id="KW-0472">Membrane</keyword>
<dbReference type="InterPro" id="IPR036942">
    <property type="entry name" value="Beta-barrel_TonB_sf"/>
</dbReference>
<evidence type="ECO:0000256" key="4">
    <source>
        <dbReference type="ARBA" id="ARBA00022692"/>
    </source>
</evidence>
<dbReference type="PANTHER" id="PTHR30069">
    <property type="entry name" value="TONB-DEPENDENT OUTER MEMBRANE RECEPTOR"/>
    <property type="match status" value="1"/>
</dbReference>
<reference evidence="13 14" key="1">
    <citation type="submission" date="2017-05" db="EMBL/GenBank/DDBJ databases">
        <authorList>
            <person name="Varghese N."/>
            <person name="Submissions S."/>
        </authorList>
    </citation>
    <scope>NUCLEOTIDE SEQUENCE [LARGE SCALE GENOMIC DNA]</scope>
    <source>
        <strain evidence="13 14">DSM 21194</strain>
    </source>
</reference>
<evidence type="ECO:0000256" key="2">
    <source>
        <dbReference type="ARBA" id="ARBA00022448"/>
    </source>
</evidence>